<dbReference type="InterPro" id="IPR005632">
    <property type="entry name" value="Chaperone_Skp"/>
</dbReference>
<sequence>MKKIGIAAIALTVLTACNDKIGFVDNTKLLNDYKEKQDIEAALKIQINAFEKKRDSIEFAFNEEVKKFQAQTNNLSPEQAKRKYNELQQKQNILGQHLQQQQEQIRLESQNQMDSLLVKVKRNIEAYGKEKGYTFILGANSGGSVLYGKESKEITKELTEYLNKKYTEKK</sequence>
<dbReference type="PROSITE" id="PS51257">
    <property type="entry name" value="PROKAR_LIPOPROTEIN"/>
    <property type="match status" value="1"/>
</dbReference>
<gene>
    <name evidence="3" type="ORF">J4N46_05275</name>
</gene>
<dbReference type="RefSeq" id="WP_009416839.1">
    <property type="nucleotide sequence ID" value="NZ_JAGDYP010000003.1"/>
</dbReference>
<comment type="similarity">
    <text evidence="1">Belongs to the Skp family.</text>
</comment>
<evidence type="ECO:0000313" key="4">
    <source>
        <dbReference type="Proteomes" id="UP000681610"/>
    </source>
</evidence>
<dbReference type="PANTHER" id="PTHR35089">
    <property type="entry name" value="CHAPERONE PROTEIN SKP"/>
    <property type="match status" value="1"/>
</dbReference>
<evidence type="ECO:0000313" key="3">
    <source>
        <dbReference type="EMBL" id="MBO1883837.1"/>
    </source>
</evidence>
<evidence type="ECO:0000256" key="2">
    <source>
        <dbReference type="ARBA" id="ARBA00022729"/>
    </source>
</evidence>
<keyword evidence="4" id="KW-1185">Reference proteome</keyword>
<dbReference type="SMART" id="SM00935">
    <property type="entry name" value="OmpH"/>
    <property type="match status" value="1"/>
</dbReference>
<protein>
    <submittedName>
        <fullName evidence="3">OmpH family outer membrane protein</fullName>
    </submittedName>
</protein>
<keyword evidence="2" id="KW-0732">Signal</keyword>
<evidence type="ECO:0000256" key="1">
    <source>
        <dbReference type="ARBA" id="ARBA00009091"/>
    </source>
</evidence>
<organism evidence="3 4">
    <name type="scientific">Capnocytophaga bilenii</name>
    <dbReference type="NCBI Taxonomy" id="2819369"/>
    <lineage>
        <taxon>Bacteria</taxon>
        <taxon>Pseudomonadati</taxon>
        <taxon>Bacteroidota</taxon>
        <taxon>Flavobacteriia</taxon>
        <taxon>Flavobacteriales</taxon>
        <taxon>Flavobacteriaceae</taxon>
        <taxon>Capnocytophaga</taxon>
    </lineage>
</organism>
<comment type="caution">
    <text evidence="3">The sequence shown here is derived from an EMBL/GenBank/DDBJ whole genome shotgun (WGS) entry which is preliminary data.</text>
</comment>
<name>A0ABS3PX15_9FLAO</name>
<dbReference type="InterPro" id="IPR024930">
    <property type="entry name" value="Skp_dom_sf"/>
</dbReference>
<dbReference type="SUPFAM" id="SSF111384">
    <property type="entry name" value="OmpH-like"/>
    <property type="match status" value="1"/>
</dbReference>
<proteinExistence type="inferred from homology"/>
<dbReference type="Gene3D" id="3.30.910.20">
    <property type="entry name" value="Skp domain"/>
    <property type="match status" value="1"/>
</dbReference>
<reference evidence="3 4" key="1">
    <citation type="submission" date="2021-03" db="EMBL/GenBank/DDBJ databases">
        <title>Isolation and description of Capnocytophaga bilenii sp. nov., a novel Capnocytophaga species, isolated from a gingivitis subject.</title>
        <authorList>
            <person name="Antezack A."/>
            <person name="Monnet-Corti V."/>
            <person name="La Scola B."/>
        </authorList>
    </citation>
    <scope>NUCLEOTIDE SEQUENCE [LARGE SCALE GENOMIC DNA]</scope>
    <source>
        <strain evidence="3 4">Marseille-Q4570</strain>
    </source>
</reference>
<dbReference type="Pfam" id="PF03938">
    <property type="entry name" value="OmpH"/>
    <property type="match status" value="1"/>
</dbReference>
<dbReference type="Proteomes" id="UP000681610">
    <property type="component" value="Unassembled WGS sequence"/>
</dbReference>
<accession>A0ABS3PX15</accession>
<dbReference type="EMBL" id="JAGDYP010000003">
    <property type="protein sequence ID" value="MBO1883837.1"/>
    <property type="molecule type" value="Genomic_DNA"/>
</dbReference>
<dbReference type="PANTHER" id="PTHR35089:SF1">
    <property type="entry name" value="CHAPERONE PROTEIN SKP"/>
    <property type="match status" value="1"/>
</dbReference>